<evidence type="ECO:0000313" key="3">
    <source>
        <dbReference type="EMBL" id="VVE15475.1"/>
    </source>
</evidence>
<reference evidence="3 4" key="1">
    <citation type="submission" date="2019-08" db="EMBL/GenBank/DDBJ databases">
        <authorList>
            <person name="Peeters C."/>
        </authorList>
    </citation>
    <scope>NUCLEOTIDE SEQUENCE [LARGE SCALE GENOMIC DNA]</scope>
    <source>
        <strain evidence="3 4">LMG 31013</strain>
    </source>
</reference>
<dbReference type="EMBL" id="CABPRU010000006">
    <property type="protein sequence ID" value="VVE15475.1"/>
    <property type="molecule type" value="Genomic_DNA"/>
</dbReference>
<keyword evidence="4" id="KW-1185">Reference proteome</keyword>
<evidence type="ECO:0000313" key="4">
    <source>
        <dbReference type="Proteomes" id="UP000334380"/>
    </source>
</evidence>
<dbReference type="PANTHER" id="PTHR33303">
    <property type="entry name" value="CYTOPLASMIC PROTEIN-RELATED"/>
    <property type="match status" value="1"/>
</dbReference>
<dbReference type="InterPro" id="IPR003781">
    <property type="entry name" value="CoA-bd"/>
</dbReference>
<evidence type="ECO:0000259" key="2">
    <source>
        <dbReference type="SMART" id="SM00881"/>
    </source>
</evidence>
<dbReference type="Proteomes" id="UP000334380">
    <property type="component" value="Unassembled WGS sequence"/>
</dbReference>
<accession>A0A5E4VX41</accession>
<dbReference type="SUPFAM" id="SSF51735">
    <property type="entry name" value="NAD(P)-binding Rossmann-fold domains"/>
    <property type="match status" value="1"/>
</dbReference>
<feature type="region of interest" description="Disordered" evidence="1">
    <location>
        <begin position="161"/>
        <end position="181"/>
    </location>
</feature>
<feature type="domain" description="CoA-binding" evidence="2">
    <location>
        <begin position="25"/>
        <end position="129"/>
    </location>
</feature>
<proteinExistence type="predicted"/>
<gene>
    <name evidence="3" type="ORF">PTE31013_02876</name>
</gene>
<dbReference type="Gene3D" id="3.40.50.720">
    <property type="entry name" value="NAD(P)-binding Rossmann-like Domain"/>
    <property type="match status" value="1"/>
</dbReference>
<sequence>MIPSTTAPALSGRIRMDTMERLGQILARDRVIGVVGLSPRPDRPSHTTSRYMQQHGYRIVPINPEAADAGATILGEPVYASLTEAADALRTEGLRIQMVDCFRRSGDIPPIADEAVAIGANSLWMQLGIENDDAAAVALAAGLDVVMDRCVKIEHQRWQMQGGHPRASVDAPPLRAPLPKR</sequence>
<evidence type="ECO:0000256" key="1">
    <source>
        <dbReference type="SAM" id="MobiDB-lite"/>
    </source>
</evidence>
<dbReference type="SMART" id="SM00881">
    <property type="entry name" value="CoA_binding"/>
    <property type="match status" value="1"/>
</dbReference>
<dbReference type="PANTHER" id="PTHR33303:SF2">
    <property type="entry name" value="COA-BINDING DOMAIN-CONTAINING PROTEIN"/>
    <property type="match status" value="1"/>
</dbReference>
<dbReference type="Pfam" id="PF13380">
    <property type="entry name" value="CoA_binding_2"/>
    <property type="match status" value="1"/>
</dbReference>
<organism evidence="3 4">
    <name type="scientific">Pandoraea terrigena</name>
    <dbReference type="NCBI Taxonomy" id="2508292"/>
    <lineage>
        <taxon>Bacteria</taxon>
        <taxon>Pseudomonadati</taxon>
        <taxon>Pseudomonadota</taxon>
        <taxon>Betaproteobacteria</taxon>
        <taxon>Burkholderiales</taxon>
        <taxon>Burkholderiaceae</taxon>
        <taxon>Pandoraea</taxon>
    </lineage>
</organism>
<name>A0A5E4VX41_9BURK</name>
<dbReference type="InterPro" id="IPR036291">
    <property type="entry name" value="NAD(P)-bd_dom_sf"/>
</dbReference>
<protein>
    <submittedName>
        <fullName evidence="3">CoA-binding protein</fullName>
    </submittedName>
</protein>
<dbReference type="AlphaFoldDB" id="A0A5E4VX41"/>